<dbReference type="KEGG" id="spii:G7077_08100"/>
<accession>A0A6G7YQ44</accession>
<proteinExistence type="predicted"/>
<dbReference type="EMBL" id="CP049869">
    <property type="protein sequence ID" value="QIK78862.1"/>
    <property type="molecule type" value="Genomic_DNA"/>
</dbReference>
<evidence type="ECO:0000313" key="2">
    <source>
        <dbReference type="Proteomes" id="UP000503222"/>
    </source>
</evidence>
<protein>
    <submittedName>
        <fullName evidence="1">MarR family transcriptional regulator</fullName>
    </submittedName>
</protein>
<dbReference type="SUPFAM" id="SSF46785">
    <property type="entry name" value="Winged helix' DNA-binding domain"/>
    <property type="match status" value="1"/>
</dbReference>
<dbReference type="Proteomes" id="UP000503222">
    <property type="component" value="Chromosome"/>
</dbReference>
<dbReference type="AlphaFoldDB" id="A0A6G7YQ44"/>
<dbReference type="InterPro" id="IPR036388">
    <property type="entry name" value="WH-like_DNA-bd_sf"/>
</dbReference>
<evidence type="ECO:0000313" key="1">
    <source>
        <dbReference type="EMBL" id="QIK78862.1"/>
    </source>
</evidence>
<reference evidence="1 2" key="1">
    <citation type="submission" date="2020-03" db="EMBL/GenBank/DDBJ databases">
        <title>Sphingomonas sp. nov., isolated from fish.</title>
        <authorList>
            <person name="Hyun D.-W."/>
            <person name="Bae J.-W."/>
        </authorList>
    </citation>
    <scope>NUCLEOTIDE SEQUENCE [LARGE SCALE GENOMIC DNA]</scope>
    <source>
        <strain evidence="1 2">HDW15B</strain>
    </source>
</reference>
<name>A0A6G7YQ44_9SPHN</name>
<sequence length="118" mass="13123">MTLSSEVADLRAARIRKLIRERKRRSGYFRADLFADPAWDTLLQLYASELSYEQATATRIADIIDVPTSTVLRWIKVLEAENLVTRAVQPSDPKLVSVKLTSKGQAAINGYFRGGPGA</sequence>
<dbReference type="Gene3D" id="1.10.10.10">
    <property type="entry name" value="Winged helix-like DNA-binding domain superfamily/Winged helix DNA-binding domain"/>
    <property type="match status" value="1"/>
</dbReference>
<keyword evidence="2" id="KW-1185">Reference proteome</keyword>
<organism evidence="1 2">
    <name type="scientific">Sphingomonas piscis</name>
    <dbReference type="NCBI Taxonomy" id="2714943"/>
    <lineage>
        <taxon>Bacteria</taxon>
        <taxon>Pseudomonadati</taxon>
        <taxon>Pseudomonadota</taxon>
        <taxon>Alphaproteobacteria</taxon>
        <taxon>Sphingomonadales</taxon>
        <taxon>Sphingomonadaceae</taxon>
        <taxon>Sphingomonas</taxon>
    </lineage>
</organism>
<gene>
    <name evidence="1" type="ORF">G7077_08100</name>
</gene>
<dbReference type="InterPro" id="IPR036390">
    <property type="entry name" value="WH_DNA-bd_sf"/>
</dbReference>